<keyword evidence="3" id="KW-1185">Reference proteome</keyword>
<dbReference type="InterPro" id="IPR036514">
    <property type="entry name" value="SGNH_hydro_sf"/>
</dbReference>
<reference evidence="2" key="1">
    <citation type="journal article" date="2020" name="Nat. Commun.">
        <title>Large-scale genome sequencing of mycorrhizal fungi provides insights into the early evolution of symbiotic traits.</title>
        <authorList>
            <person name="Miyauchi S."/>
            <person name="Kiss E."/>
            <person name="Kuo A."/>
            <person name="Drula E."/>
            <person name="Kohler A."/>
            <person name="Sanchez-Garcia M."/>
            <person name="Morin E."/>
            <person name="Andreopoulos B."/>
            <person name="Barry K.W."/>
            <person name="Bonito G."/>
            <person name="Buee M."/>
            <person name="Carver A."/>
            <person name="Chen C."/>
            <person name="Cichocki N."/>
            <person name="Clum A."/>
            <person name="Culley D."/>
            <person name="Crous P.W."/>
            <person name="Fauchery L."/>
            <person name="Girlanda M."/>
            <person name="Hayes R.D."/>
            <person name="Keri Z."/>
            <person name="LaButti K."/>
            <person name="Lipzen A."/>
            <person name="Lombard V."/>
            <person name="Magnuson J."/>
            <person name="Maillard F."/>
            <person name="Murat C."/>
            <person name="Nolan M."/>
            <person name="Ohm R.A."/>
            <person name="Pangilinan J."/>
            <person name="Pereira M.F."/>
            <person name="Perotto S."/>
            <person name="Peter M."/>
            <person name="Pfister S."/>
            <person name="Riley R."/>
            <person name="Sitrit Y."/>
            <person name="Stielow J.B."/>
            <person name="Szollosi G."/>
            <person name="Zifcakova L."/>
            <person name="Stursova M."/>
            <person name="Spatafora J.W."/>
            <person name="Tedersoo L."/>
            <person name="Vaario L.M."/>
            <person name="Yamada A."/>
            <person name="Yan M."/>
            <person name="Wang P."/>
            <person name="Xu J."/>
            <person name="Bruns T."/>
            <person name="Baldrian P."/>
            <person name="Vilgalys R."/>
            <person name="Dunand C."/>
            <person name="Henrissat B."/>
            <person name="Grigoriev I.V."/>
            <person name="Hibbett D."/>
            <person name="Nagy L.G."/>
            <person name="Martin F.M."/>
        </authorList>
    </citation>
    <scope>NUCLEOTIDE SEQUENCE</scope>
    <source>
        <strain evidence="2">UP504</strain>
    </source>
</reference>
<dbReference type="Pfam" id="PF00657">
    <property type="entry name" value="Lipase_GDSL"/>
    <property type="match status" value="1"/>
</dbReference>
<sequence>MNPYVTSPHPPTDKYPLGAQWPGVCFCEDKCPNWVGALVEGTQDRQKEPPLLVFDYAVGGHTVAGLADQVQEGFMPDVSHKPKWAVWDEQHSLFVFWVGINDCAQTPKDDIPSVVTHLIKQARAVYESGARNFLFIDLPPIDRSPAVLNWGPPSSNTHEIYITWNTSLAEQLEEFKAGFPLAKVFTFSSYDTFTRILDDPSVYGMEKEDVATAGGGVWVDYLHPTSEVHVVLARELEAYLMAQPSSS</sequence>
<dbReference type="InterPro" id="IPR001087">
    <property type="entry name" value="GDSL"/>
</dbReference>
<gene>
    <name evidence="2" type="ORF">BS47DRAFT_1349704</name>
</gene>
<keyword evidence="1" id="KW-0378">Hydrolase</keyword>
<dbReference type="AlphaFoldDB" id="A0A9P6DPI2"/>
<organism evidence="2 3">
    <name type="scientific">Hydnum rufescens UP504</name>
    <dbReference type="NCBI Taxonomy" id="1448309"/>
    <lineage>
        <taxon>Eukaryota</taxon>
        <taxon>Fungi</taxon>
        <taxon>Dikarya</taxon>
        <taxon>Basidiomycota</taxon>
        <taxon>Agaricomycotina</taxon>
        <taxon>Agaricomycetes</taxon>
        <taxon>Cantharellales</taxon>
        <taxon>Hydnaceae</taxon>
        <taxon>Hydnum</taxon>
    </lineage>
</organism>
<name>A0A9P6DPI2_9AGAM</name>
<evidence type="ECO:0000256" key="1">
    <source>
        <dbReference type="ARBA" id="ARBA00022801"/>
    </source>
</evidence>
<dbReference type="EMBL" id="MU129045">
    <property type="protein sequence ID" value="KAF9509017.1"/>
    <property type="molecule type" value="Genomic_DNA"/>
</dbReference>
<protein>
    <submittedName>
        <fullName evidence="2">Carbohydrate esterase family 16 protein</fullName>
    </submittedName>
</protein>
<dbReference type="GO" id="GO:0016788">
    <property type="term" value="F:hydrolase activity, acting on ester bonds"/>
    <property type="evidence" value="ECO:0007669"/>
    <property type="project" value="InterPro"/>
</dbReference>
<accession>A0A9P6DPI2</accession>
<dbReference type="PANTHER" id="PTHR45648:SF22">
    <property type="entry name" value="GDSL LIPASE_ACYLHYDROLASE FAMILY PROTEIN (AFU_ORTHOLOGUE AFUA_4G14700)"/>
    <property type="match status" value="1"/>
</dbReference>
<evidence type="ECO:0000313" key="3">
    <source>
        <dbReference type="Proteomes" id="UP000886523"/>
    </source>
</evidence>
<dbReference type="PANTHER" id="PTHR45648">
    <property type="entry name" value="GDSL LIPASE/ACYLHYDROLASE FAMILY PROTEIN (AFU_ORTHOLOGUE AFUA_4G14700)"/>
    <property type="match status" value="1"/>
</dbReference>
<dbReference type="InterPro" id="IPR051058">
    <property type="entry name" value="GDSL_Est/Lipase"/>
</dbReference>
<dbReference type="Proteomes" id="UP000886523">
    <property type="component" value="Unassembled WGS sequence"/>
</dbReference>
<evidence type="ECO:0000313" key="2">
    <source>
        <dbReference type="EMBL" id="KAF9509017.1"/>
    </source>
</evidence>
<comment type="caution">
    <text evidence="2">The sequence shown here is derived from an EMBL/GenBank/DDBJ whole genome shotgun (WGS) entry which is preliminary data.</text>
</comment>
<proteinExistence type="predicted"/>
<dbReference type="OrthoDB" id="1600564at2759"/>
<dbReference type="SUPFAM" id="SSF52266">
    <property type="entry name" value="SGNH hydrolase"/>
    <property type="match status" value="1"/>
</dbReference>
<dbReference type="Gene3D" id="3.40.50.1110">
    <property type="entry name" value="SGNH hydrolase"/>
    <property type="match status" value="1"/>
</dbReference>